<proteinExistence type="predicted"/>
<accession>A0A0E9R885</accession>
<dbReference type="EMBL" id="GBXM01083231">
    <property type="protein sequence ID" value="JAH25346.1"/>
    <property type="molecule type" value="Transcribed_RNA"/>
</dbReference>
<organism evidence="1">
    <name type="scientific">Anguilla anguilla</name>
    <name type="common">European freshwater eel</name>
    <name type="synonym">Muraena anguilla</name>
    <dbReference type="NCBI Taxonomy" id="7936"/>
    <lineage>
        <taxon>Eukaryota</taxon>
        <taxon>Metazoa</taxon>
        <taxon>Chordata</taxon>
        <taxon>Craniata</taxon>
        <taxon>Vertebrata</taxon>
        <taxon>Euteleostomi</taxon>
        <taxon>Actinopterygii</taxon>
        <taxon>Neopterygii</taxon>
        <taxon>Teleostei</taxon>
        <taxon>Anguilliformes</taxon>
        <taxon>Anguillidae</taxon>
        <taxon>Anguilla</taxon>
    </lineage>
</organism>
<dbReference type="AlphaFoldDB" id="A0A0E9R885"/>
<reference evidence="1" key="2">
    <citation type="journal article" date="2015" name="Fish Shellfish Immunol.">
        <title>Early steps in the European eel (Anguilla anguilla)-Vibrio vulnificus interaction in the gills: Role of the RtxA13 toxin.</title>
        <authorList>
            <person name="Callol A."/>
            <person name="Pajuelo D."/>
            <person name="Ebbesson L."/>
            <person name="Teles M."/>
            <person name="MacKenzie S."/>
            <person name="Amaro C."/>
        </authorList>
    </citation>
    <scope>NUCLEOTIDE SEQUENCE</scope>
</reference>
<evidence type="ECO:0000313" key="1">
    <source>
        <dbReference type="EMBL" id="JAH25346.1"/>
    </source>
</evidence>
<protein>
    <submittedName>
        <fullName evidence="1">Uncharacterized protein</fullName>
    </submittedName>
</protein>
<sequence length="58" mass="6729">MIKRQMTFVAFGCLALALKLYLFVTFKRVLFQTWVLTLMARSQSPTALTEFHLVAFTQ</sequence>
<reference evidence="1" key="1">
    <citation type="submission" date="2014-11" db="EMBL/GenBank/DDBJ databases">
        <authorList>
            <person name="Amaro Gonzalez C."/>
        </authorList>
    </citation>
    <scope>NUCLEOTIDE SEQUENCE</scope>
</reference>
<name>A0A0E9R885_ANGAN</name>